<dbReference type="AlphaFoldDB" id="A0AAD9U6V1"/>
<reference evidence="2" key="1">
    <citation type="journal article" date="2023" name="Plant J.">
        <title>Genome sequences and population genomics provide insights into the demographic history, inbreeding, and mutation load of two 'living fossil' tree species of Dipteronia.</title>
        <authorList>
            <person name="Feng Y."/>
            <person name="Comes H.P."/>
            <person name="Chen J."/>
            <person name="Zhu S."/>
            <person name="Lu R."/>
            <person name="Zhang X."/>
            <person name="Li P."/>
            <person name="Qiu J."/>
            <person name="Olsen K.M."/>
            <person name="Qiu Y."/>
        </authorList>
    </citation>
    <scope>NUCLEOTIDE SEQUENCE</scope>
    <source>
        <strain evidence="2">KIB01</strain>
    </source>
</reference>
<dbReference type="EMBL" id="JANJYI010000005">
    <property type="protein sequence ID" value="KAK2648986.1"/>
    <property type="molecule type" value="Genomic_DNA"/>
</dbReference>
<name>A0AAD9U6V1_9ROSI</name>
<proteinExistence type="predicted"/>
<protein>
    <submittedName>
        <fullName evidence="2">Uncharacterized protein</fullName>
    </submittedName>
</protein>
<accession>A0AAD9U6V1</accession>
<evidence type="ECO:0000256" key="1">
    <source>
        <dbReference type="SAM" id="MobiDB-lite"/>
    </source>
</evidence>
<keyword evidence="3" id="KW-1185">Reference proteome</keyword>
<dbReference type="Proteomes" id="UP001280121">
    <property type="component" value="Unassembled WGS sequence"/>
</dbReference>
<evidence type="ECO:0000313" key="3">
    <source>
        <dbReference type="Proteomes" id="UP001280121"/>
    </source>
</evidence>
<sequence>MPLLGLGCCFNKNAVKISCFTSLSLCICGLFRSLKNRFLKIHLMAPGRKLKGSTSLPESVGGPNPPIPTTESNGLVSESMQTNCTGVLKSFFFSFFNFRFIATNITH</sequence>
<organism evidence="2 3">
    <name type="scientific">Dipteronia dyeriana</name>
    <dbReference type="NCBI Taxonomy" id="168575"/>
    <lineage>
        <taxon>Eukaryota</taxon>
        <taxon>Viridiplantae</taxon>
        <taxon>Streptophyta</taxon>
        <taxon>Embryophyta</taxon>
        <taxon>Tracheophyta</taxon>
        <taxon>Spermatophyta</taxon>
        <taxon>Magnoliopsida</taxon>
        <taxon>eudicotyledons</taxon>
        <taxon>Gunneridae</taxon>
        <taxon>Pentapetalae</taxon>
        <taxon>rosids</taxon>
        <taxon>malvids</taxon>
        <taxon>Sapindales</taxon>
        <taxon>Sapindaceae</taxon>
        <taxon>Hippocastanoideae</taxon>
        <taxon>Acereae</taxon>
        <taxon>Dipteronia</taxon>
    </lineage>
</organism>
<comment type="caution">
    <text evidence="2">The sequence shown here is derived from an EMBL/GenBank/DDBJ whole genome shotgun (WGS) entry which is preliminary data.</text>
</comment>
<gene>
    <name evidence="2" type="ORF">Ddye_016475</name>
</gene>
<feature type="region of interest" description="Disordered" evidence="1">
    <location>
        <begin position="51"/>
        <end position="72"/>
    </location>
</feature>
<evidence type="ECO:0000313" key="2">
    <source>
        <dbReference type="EMBL" id="KAK2648986.1"/>
    </source>
</evidence>